<organism evidence="2 3">
    <name type="scientific">Parvibaculum lavamentivorans (strain DS-1 / DSM 13023 / NCIMB 13966)</name>
    <dbReference type="NCBI Taxonomy" id="402881"/>
    <lineage>
        <taxon>Bacteria</taxon>
        <taxon>Pseudomonadati</taxon>
        <taxon>Pseudomonadota</taxon>
        <taxon>Alphaproteobacteria</taxon>
        <taxon>Hyphomicrobiales</taxon>
        <taxon>Parvibaculaceae</taxon>
        <taxon>Parvibaculum</taxon>
    </lineage>
</organism>
<dbReference type="AlphaFoldDB" id="A7HTY9"/>
<feature type="transmembrane region" description="Helical" evidence="1">
    <location>
        <begin position="38"/>
        <end position="62"/>
    </location>
</feature>
<keyword evidence="1" id="KW-0472">Membrane</keyword>
<gene>
    <name evidence="2" type="ordered locus">Plav_1753</name>
</gene>
<reference evidence="2 3" key="1">
    <citation type="journal article" date="2011" name="Stand. Genomic Sci.">
        <title>Complete genome sequence of Parvibaculum lavamentivorans type strain (DS-1(T)).</title>
        <authorList>
            <person name="Schleheck D."/>
            <person name="Weiss M."/>
            <person name="Pitluck S."/>
            <person name="Bruce D."/>
            <person name="Land M.L."/>
            <person name="Han S."/>
            <person name="Saunders E."/>
            <person name="Tapia R."/>
            <person name="Detter C."/>
            <person name="Brettin T."/>
            <person name="Han J."/>
            <person name="Woyke T."/>
            <person name="Goodwin L."/>
            <person name="Pennacchio L."/>
            <person name="Nolan M."/>
            <person name="Cook A.M."/>
            <person name="Kjelleberg S."/>
            <person name="Thomas T."/>
        </authorList>
    </citation>
    <scope>NUCLEOTIDE SEQUENCE [LARGE SCALE GENOMIC DNA]</scope>
    <source>
        <strain evidence="3">DS-1 / DSM 13023 / NCIMB 13966</strain>
    </source>
</reference>
<proteinExistence type="predicted"/>
<keyword evidence="1" id="KW-1133">Transmembrane helix</keyword>
<evidence type="ECO:0000313" key="3">
    <source>
        <dbReference type="Proteomes" id="UP000006377"/>
    </source>
</evidence>
<dbReference type="Proteomes" id="UP000006377">
    <property type="component" value="Chromosome"/>
</dbReference>
<feature type="transmembrane region" description="Helical" evidence="1">
    <location>
        <begin position="68"/>
        <end position="88"/>
    </location>
</feature>
<sequence length="94" mass="10532">MRRSRHFKLYLRGLESGGRDAAPVFGRQRLRGRGTMGFWMKLAFTVAAIILVSVLAGYLWYTLFNAEIPAFLSGLLGGMAAIPVWEFLRKVNAP</sequence>
<dbReference type="HOGENOM" id="CLU_2383509_0_0_5"/>
<evidence type="ECO:0000256" key="1">
    <source>
        <dbReference type="SAM" id="Phobius"/>
    </source>
</evidence>
<dbReference type="EMBL" id="CP000774">
    <property type="protein sequence ID" value="ABS63372.1"/>
    <property type="molecule type" value="Genomic_DNA"/>
</dbReference>
<name>A7HTY9_PARL1</name>
<dbReference type="eggNOG" id="ENOG5033N02">
    <property type="taxonomic scope" value="Bacteria"/>
</dbReference>
<evidence type="ECO:0000313" key="2">
    <source>
        <dbReference type="EMBL" id="ABS63372.1"/>
    </source>
</evidence>
<protein>
    <submittedName>
        <fullName evidence="2">Uncharacterized protein</fullName>
    </submittedName>
</protein>
<keyword evidence="1" id="KW-0812">Transmembrane</keyword>
<dbReference type="KEGG" id="pla:Plav_1753"/>
<keyword evidence="3" id="KW-1185">Reference proteome</keyword>
<accession>A7HTY9</accession>